<keyword evidence="3 4" id="KW-0998">Cell outer membrane</keyword>
<evidence type="ECO:0000256" key="3">
    <source>
        <dbReference type="ARBA" id="ARBA00023237"/>
    </source>
</evidence>
<dbReference type="RefSeq" id="WP_078744219.1">
    <property type="nucleotide sequence ID" value="NZ_FUXG01000003.1"/>
</dbReference>
<dbReference type="STRING" id="64969.SAMN02745127_00610"/>
<reference evidence="7 8" key="1">
    <citation type="submission" date="2017-01" db="EMBL/GenBank/DDBJ databases">
        <title>Genome Sequencing of a Marine Spirillum, Oceanospirillum multiglobuliferum ATCC 33336, from Japan.</title>
        <authorList>
            <person name="Carney J.G."/>
            <person name="Trachtenberg A.M."/>
            <person name="Rheaume B.A."/>
            <person name="Linnane J.D."/>
            <person name="Pitts N.L."/>
            <person name="Mykles D.L."/>
            <person name="Maclea K.S."/>
        </authorList>
    </citation>
    <scope>NUCLEOTIDE SEQUENCE [LARGE SCALE GENOMIC DNA]</scope>
    <source>
        <strain evidence="7 8">ATCC 33336</strain>
    </source>
</reference>
<dbReference type="HAMAP" id="MF_00923">
    <property type="entry name" value="OM_assembly_BamB"/>
    <property type="match status" value="1"/>
</dbReference>
<dbReference type="InterPro" id="IPR017687">
    <property type="entry name" value="BamB"/>
</dbReference>
<organism evidence="7 8">
    <name type="scientific">Oceanospirillum multiglobuliferum</name>
    <dbReference type="NCBI Taxonomy" id="64969"/>
    <lineage>
        <taxon>Bacteria</taxon>
        <taxon>Pseudomonadati</taxon>
        <taxon>Pseudomonadota</taxon>
        <taxon>Gammaproteobacteria</taxon>
        <taxon>Oceanospirillales</taxon>
        <taxon>Oceanospirillaceae</taxon>
        <taxon>Oceanospirillum</taxon>
    </lineage>
</organism>
<keyword evidence="1 4" id="KW-0732">Signal</keyword>
<dbReference type="EMBL" id="MTSM01000004">
    <property type="protein sequence ID" value="OPX56289.1"/>
    <property type="molecule type" value="Genomic_DNA"/>
</dbReference>
<feature type="domain" description="Pyrrolo-quinoline quinone repeat" evidence="6">
    <location>
        <begin position="86"/>
        <end position="320"/>
    </location>
</feature>
<name>A0A1T4M0X7_9GAMM</name>
<evidence type="ECO:0000313" key="8">
    <source>
        <dbReference type="Proteomes" id="UP000191418"/>
    </source>
</evidence>
<comment type="function">
    <text evidence="4">Part of the outer membrane protein assembly complex, which is involved in assembly and insertion of beta-barrel proteins into the outer membrane.</text>
</comment>
<evidence type="ECO:0000313" key="7">
    <source>
        <dbReference type="EMBL" id="OPX56289.1"/>
    </source>
</evidence>
<dbReference type="InterPro" id="IPR015943">
    <property type="entry name" value="WD40/YVTN_repeat-like_dom_sf"/>
</dbReference>
<evidence type="ECO:0000256" key="5">
    <source>
        <dbReference type="SAM" id="SignalP"/>
    </source>
</evidence>
<protein>
    <recommendedName>
        <fullName evidence="4">Outer membrane protein assembly factor BamB</fullName>
    </recommendedName>
</protein>
<gene>
    <name evidence="4" type="primary">bamB</name>
    <name evidence="7" type="ORF">BTE48_04765</name>
</gene>
<comment type="subunit">
    <text evidence="4">Part of the Bam complex.</text>
</comment>
<dbReference type="SUPFAM" id="SSF50998">
    <property type="entry name" value="Quinoprotein alcohol dehydrogenase-like"/>
    <property type="match status" value="1"/>
</dbReference>
<sequence length="393" mass="42402">MTQWFKQYQRPLKCFALVSALSLSGLLVGCGSLPEPKVAPKSLVDFKQSVELSLTWRDFAAKGAGEQGYLLTPVIANNIVYAIDREGNLTAWQQADGEFLWEAELKQDISSGLAYANEQLLVGTQNGELLALSAAGGELLWRTRLSTVILATPQINPELKQVVVQTADGKVSALDLSTGRLQWSLDGEEGLLTLHGTAAPKVTPALTFTGFASGKLAAIDNRNGQLVWDVRVAIPSGRTDIERLVDVDGQPLLTSKGLLVVTSFQGRVMALDPKSGRALWERKDSSFNPAVEGYGNLLYVDDASRIIALDSRSGGVLWNQDALEGRRLTAPVIWGDALAVADYEGYIHLFALTDGHPIARIQADTSGIEHPLTVASNQLFAVANNGRVIAIKR</sequence>
<feature type="chain" id="PRO_5013416884" description="Outer membrane protein assembly factor BamB" evidence="5">
    <location>
        <begin position="30"/>
        <end position="393"/>
    </location>
</feature>
<keyword evidence="4" id="KW-0564">Palmitate</keyword>
<dbReference type="Pfam" id="PF13360">
    <property type="entry name" value="PQQ_2"/>
    <property type="match status" value="1"/>
</dbReference>
<dbReference type="GO" id="GO:0009279">
    <property type="term" value="C:cell outer membrane"/>
    <property type="evidence" value="ECO:0007669"/>
    <property type="project" value="UniProtKB-SubCell"/>
</dbReference>
<keyword evidence="2 4" id="KW-0472">Membrane</keyword>
<dbReference type="OrthoDB" id="5173551at2"/>
<dbReference type="AlphaFoldDB" id="A0A1T4M0X7"/>
<keyword evidence="4" id="KW-0449">Lipoprotein</keyword>
<proteinExistence type="inferred from homology"/>
<feature type="signal peptide" evidence="5">
    <location>
        <begin position="1"/>
        <end position="29"/>
    </location>
</feature>
<dbReference type="InterPro" id="IPR002372">
    <property type="entry name" value="PQQ_rpt_dom"/>
</dbReference>
<evidence type="ECO:0000259" key="6">
    <source>
        <dbReference type="Pfam" id="PF13360"/>
    </source>
</evidence>
<comment type="similarity">
    <text evidence="4">Belongs to the BamB family.</text>
</comment>
<dbReference type="Gene3D" id="2.130.10.10">
    <property type="entry name" value="YVTN repeat-like/Quinoprotein amine dehydrogenase"/>
    <property type="match status" value="1"/>
</dbReference>
<dbReference type="NCBIfam" id="TIGR03300">
    <property type="entry name" value="assembly_YfgL"/>
    <property type="match status" value="1"/>
</dbReference>
<dbReference type="PANTHER" id="PTHR34512:SF30">
    <property type="entry name" value="OUTER MEMBRANE PROTEIN ASSEMBLY FACTOR BAMB"/>
    <property type="match status" value="1"/>
</dbReference>
<dbReference type="InterPro" id="IPR018391">
    <property type="entry name" value="PQQ_b-propeller_rpt"/>
</dbReference>
<comment type="subcellular location">
    <subcellularLocation>
        <location evidence="4">Cell outer membrane</location>
        <topology evidence="4">Lipid-anchor</topology>
    </subcellularLocation>
</comment>
<keyword evidence="8" id="KW-1185">Reference proteome</keyword>
<dbReference type="PROSITE" id="PS51257">
    <property type="entry name" value="PROKAR_LIPOPROTEIN"/>
    <property type="match status" value="1"/>
</dbReference>
<accession>A0A1T4M0X7</accession>
<evidence type="ECO:0000256" key="2">
    <source>
        <dbReference type="ARBA" id="ARBA00023136"/>
    </source>
</evidence>
<dbReference type="SMART" id="SM00564">
    <property type="entry name" value="PQQ"/>
    <property type="match status" value="7"/>
</dbReference>
<dbReference type="GO" id="GO:0043165">
    <property type="term" value="P:Gram-negative-bacterium-type cell outer membrane assembly"/>
    <property type="evidence" value="ECO:0007669"/>
    <property type="project" value="UniProtKB-UniRule"/>
</dbReference>
<comment type="caution">
    <text evidence="7">The sequence shown here is derived from an EMBL/GenBank/DDBJ whole genome shotgun (WGS) entry which is preliminary data.</text>
</comment>
<dbReference type="PANTHER" id="PTHR34512">
    <property type="entry name" value="CELL SURFACE PROTEIN"/>
    <property type="match status" value="1"/>
</dbReference>
<evidence type="ECO:0000256" key="4">
    <source>
        <dbReference type="HAMAP-Rule" id="MF_00923"/>
    </source>
</evidence>
<dbReference type="GO" id="GO:0051205">
    <property type="term" value="P:protein insertion into membrane"/>
    <property type="evidence" value="ECO:0007669"/>
    <property type="project" value="UniProtKB-UniRule"/>
</dbReference>
<dbReference type="Proteomes" id="UP000191418">
    <property type="component" value="Unassembled WGS sequence"/>
</dbReference>
<evidence type="ECO:0000256" key="1">
    <source>
        <dbReference type="ARBA" id="ARBA00022729"/>
    </source>
</evidence>
<dbReference type="InterPro" id="IPR011047">
    <property type="entry name" value="Quinoprotein_ADH-like_sf"/>
</dbReference>